<protein>
    <submittedName>
        <fullName evidence="1">Uncharacterized protein</fullName>
    </submittedName>
</protein>
<accession>A0ABS3BHY0</accession>
<proteinExistence type="predicted"/>
<reference evidence="1 2" key="1">
    <citation type="submission" date="2021-02" db="EMBL/GenBank/DDBJ databases">
        <title>PHA producing bacteria isolated from coastal sediment in Guangdong, Shenzhen.</title>
        <authorList>
            <person name="Zheng W."/>
            <person name="Yu S."/>
            <person name="Huang Y."/>
        </authorList>
    </citation>
    <scope>NUCLEOTIDE SEQUENCE [LARGE SCALE GENOMIC DNA]</scope>
    <source>
        <strain evidence="1 2">TN21-5</strain>
    </source>
</reference>
<evidence type="ECO:0000313" key="1">
    <source>
        <dbReference type="EMBL" id="MBN7769820.1"/>
    </source>
</evidence>
<dbReference type="RefSeq" id="WP_206557206.1">
    <property type="nucleotide sequence ID" value="NZ_JAFKDB010000008.1"/>
</dbReference>
<gene>
    <name evidence="1" type="ORF">JYP53_07905</name>
</gene>
<sequence>MDLFSDFSVDASAQPTIFGKCASPRKSFDFDIKSCLERYWSIYENHAERNFLPGLMGAEFRQRWWEMYLWGRLTEMGFSLSQPKDGMPDICIRYDKKVIYLECVSPTPGVGINKIKESPEEKIFDVPEDEIILRLTSAIEDKNKQAKGRKERVGSSHYIIAIDVSQLAPFGLDELSVIKSLFPVGDESITISNNGRFVSRRFSFRNSVKKKSGVEIETARFLGNKEYSQISGILFCDARFENVAAGAKPELCIIHNYHAAKYLSRKIFRGERQWESNGYNALYCRD</sequence>
<dbReference type="Proteomes" id="UP000664344">
    <property type="component" value="Unassembled WGS sequence"/>
</dbReference>
<name>A0ABS3BHY0_9GAMM</name>
<organism evidence="1 2">
    <name type="scientific">Marinobacter daepoensis</name>
    <dbReference type="NCBI Taxonomy" id="262077"/>
    <lineage>
        <taxon>Bacteria</taxon>
        <taxon>Pseudomonadati</taxon>
        <taxon>Pseudomonadota</taxon>
        <taxon>Gammaproteobacteria</taxon>
        <taxon>Pseudomonadales</taxon>
        <taxon>Marinobacteraceae</taxon>
        <taxon>Marinobacter</taxon>
    </lineage>
</organism>
<dbReference type="EMBL" id="JAFKDB010000008">
    <property type="protein sequence ID" value="MBN7769820.1"/>
    <property type="molecule type" value="Genomic_DNA"/>
</dbReference>
<keyword evidence="2" id="KW-1185">Reference proteome</keyword>
<evidence type="ECO:0000313" key="2">
    <source>
        <dbReference type="Proteomes" id="UP000664344"/>
    </source>
</evidence>
<comment type="caution">
    <text evidence="1">The sequence shown here is derived from an EMBL/GenBank/DDBJ whole genome shotgun (WGS) entry which is preliminary data.</text>
</comment>